<reference evidence="8" key="1">
    <citation type="submission" date="2016-10" db="EMBL/GenBank/DDBJ databases">
        <authorList>
            <person name="Varghese N."/>
            <person name="Submissions S."/>
        </authorList>
    </citation>
    <scope>NUCLEOTIDE SEQUENCE [LARGE SCALE GENOMIC DNA]</scope>
    <source>
        <strain evidence="8">DSM 25329</strain>
    </source>
</reference>
<dbReference type="EMBL" id="FNAN01000015">
    <property type="protein sequence ID" value="SDG08996.1"/>
    <property type="molecule type" value="Genomic_DNA"/>
</dbReference>
<dbReference type="InterPro" id="IPR026444">
    <property type="entry name" value="Secre_tail"/>
</dbReference>
<dbReference type="PANTHER" id="PTHR48060:SF24">
    <property type="entry name" value="NON-SPECIFIC SERINE_THREONINE PROTEIN KINASE"/>
    <property type="match status" value="1"/>
</dbReference>
<dbReference type="Gene3D" id="3.80.10.10">
    <property type="entry name" value="Ribonuclease Inhibitor"/>
    <property type="match status" value="2"/>
</dbReference>
<dbReference type="NCBIfam" id="TIGR04183">
    <property type="entry name" value="Por_Secre_tail"/>
    <property type="match status" value="1"/>
</dbReference>
<evidence type="ECO:0000259" key="6">
    <source>
        <dbReference type="Pfam" id="PF18962"/>
    </source>
</evidence>
<evidence type="ECO:0000313" key="7">
    <source>
        <dbReference type="EMBL" id="SDG08996.1"/>
    </source>
</evidence>
<protein>
    <submittedName>
        <fullName evidence="7">Por secretion system C-terminal sorting domain-containing protein</fullName>
    </submittedName>
</protein>
<evidence type="ECO:0000256" key="1">
    <source>
        <dbReference type="ARBA" id="ARBA00022614"/>
    </source>
</evidence>
<keyword evidence="1" id="KW-0433">Leucine-rich repeat</keyword>
<keyword evidence="8" id="KW-1185">Reference proteome</keyword>
<evidence type="ECO:0000259" key="5">
    <source>
        <dbReference type="Pfam" id="PF08263"/>
    </source>
</evidence>
<dbReference type="InterPro" id="IPR013210">
    <property type="entry name" value="LRR_N_plant-typ"/>
</dbReference>
<feature type="domain" description="Secretion system C-terminal sorting" evidence="6">
    <location>
        <begin position="525"/>
        <end position="585"/>
    </location>
</feature>
<evidence type="ECO:0000256" key="3">
    <source>
        <dbReference type="ARBA" id="ARBA00022737"/>
    </source>
</evidence>
<feature type="chain" id="PRO_5011597406" evidence="4">
    <location>
        <begin position="20"/>
        <end position="591"/>
    </location>
</feature>
<dbReference type="AlphaFoldDB" id="A0A1G7RDX1"/>
<dbReference type="Gene3D" id="2.60.40.10">
    <property type="entry name" value="Immunoglobulins"/>
    <property type="match status" value="1"/>
</dbReference>
<dbReference type="InterPro" id="IPR013783">
    <property type="entry name" value="Ig-like_fold"/>
</dbReference>
<gene>
    <name evidence="7" type="ORF">SAMN04487996_11525</name>
</gene>
<dbReference type="Pfam" id="PF18962">
    <property type="entry name" value="Por_Secre_tail"/>
    <property type="match status" value="1"/>
</dbReference>
<dbReference type="STRING" id="659014.SAMN04487996_11525"/>
<feature type="domain" description="Leucine-rich repeat-containing N-terminal plant-type" evidence="5">
    <location>
        <begin position="23"/>
        <end position="63"/>
    </location>
</feature>
<proteinExistence type="predicted"/>
<organism evidence="7 8">
    <name type="scientific">Dyadobacter soli</name>
    <dbReference type="NCBI Taxonomy" id="659014"/>
    <lineage>
        <taxon>Bacteria</taxon>
        <taxon>Pseudomonadati</taxon>
        <taxon>Bacteroidota</taxon>
        <taxon>Cytophagia</taxon>
        <taxon>Cytophagales</taxon>
        <taxon>Spirosomataceae</taxon>
        <taxon>Dyadobacter</taxon>
    </lineage>
</organism>
<dbReference type="GO" id="GO:0030313">
    <property type="term" value="C:cell envelope"/>
    <property type="evidence" value="ECO:0007669"/>
    <property type="project" value="UniProtKB-SubCell"/>
</dbReference>
<dbReference type="FunFam" id="3.80.10.10:FF:000041">
    <property type="entry name" value="LRR receptor-like serine/threonine-protein kinase ERECTA"/>
    <property type="match status" value="1"/>
</dbReference>
<name>A0A1G7RDX1_9BACT</name>
<evidence type="ECO:0000256" key="2">
    <source>
        <dbReference type="ARBA" id="ARBA00022729"/>
    </source>
</evidence>
<dbReference type="RefSeq" id="WP_090155182.1">
    <property type="nucleotide sequence ID" value="NZ_FNAN01000015.1"/>
</dbReference>
<dbReference type="OrthoDB" id="1491619at2"/>
<dbReference type="SUPFAM" id="SSF52058">
    <property type="entry name" value="L domain-like"/>
    <property type="match status" value="1"/>
</dbReference>
<dbReference type="InterPro" id="IPR001611">
    <property type="entry name" value="Leu-rich_rpt"/>
</dbReference>
<keyword evidence="3" id="KW-0677">Repeat</keyword>
<keyword evidence="2 4" id="KW-0732">Signal</keyword>
<dbReference type="Pfam" id="PF00560">
    <property type="entry name" value="LRR_1"/>
    <property type="match status" value="2"/>
</dbReference>
<evidence type="ECO:0000313" key="8">
    <source>
        <dbReference type="Proteomes" id="UP000198748"/>
    </source>
</evidence>
<sequence length="591" mass="64397">MKRCLLGLIGLVISISSFGQSLETDRQALVAIYTKANGPDWGLNWVVPGNTGDNPCGWDGVTCAGGRVTRLRIDNIRPATLPVEIGNLSELTHLIMNSGYLGPGFMGNIPAEIGNLSKLEYLDLMGNVFNADGISAIGSLTSLKQLHMTLPGNVPSTFANLVNLERCTLGRFGPMDGQITIAFPDAIYQWSKIKFLRMAGVIFSTPMSSQIGNLTTLDSLELTRSLWGGGGSGDPVWGSIPAEMGNLTNLRYLNLSSSGLTGQIPSSLSLLSNLEVLDLSYNALTETIPAVTNFTKIKRMDLSNNELVSMIPDLSAIPLSANVNIANNKFSFSGMENNIAYLDTYSPQKDIRIAVGFPTGPLNAEAGGMISNNVYKWYFQDQLIFTGNGNSELMFSENGLYKVQVTNALVPGLVLKGEVDATILPVTLISFEGKSQDNQTKLTWKTTSETNNKGFEIERSADARTFEKIGFVDGSGDSKENQFYHFTDLDPFAKSYYRLKQLDYDGKFEYSTVIAVKGEGAILKVYPNPAQEYLTISGIAQKQFFSITDQSGRIVLEGQVADKGQISIKNLVPGRYVVRIDGESSRLLIHR</sequence>
<dbReference type="InterPro" id="IPR032675">
    <property type="entry name" value="LRR_dom_sf"/>
</dbReference>
<accession>A0A1G7RDX1</accession>
<dbReference type="PROSITE" id="PS51450">
    <property type="entry name" value="LRR"/>
    <property type="match status" value="1"/>
</dbReference>
<dbReference type="PANTHER" id="PTHR48060">
    <property type="entry name" value="DNA DAMAGE-REPAIR/TOLERATION PROTEIN DRT100"/>
    <property type="match status" value="1"/>
</dbReference>
<dbReference type="Pfam" id="PF08263">
    <property type="entry name" value="LRRNT_2"/>
    <property type="match status" value="1"/>
</dbReference>
<evidence type="ECO:0000256" key="4">
    <source>
        <dbReference type="SAM" id="SignalP"/>
    </source>
</evidence>
<dbReference type="Proteomes" id="UP000198748">
    <property type="component" value="Unassembled WGS sequence"/>
</dbReference>
<dbReference type="InterPro" id="IPR053211">
    <property type="entry name" value="DNA_repair-toleration"/>
</dbReference>
<feature type="signal peptide" evidence="4">
    <location>
        <begin position="1"/>
        <end position="19"/>
    </location>
</feature>